<evidence type="ECO:0000313" key="2">
    <source>
        <dbReference type="EMBL" id="KFM29361.1"/>
    </source>
</evidence>
<dbReference type="EMBL" id="KL662190">
    <property type="protein sequence ID" value="KFM29361.1"/>
    <property type="molecule type" value="Genomic_DNA"/>
</dbReference>
<accession>A0A087SUF7</accession>
<sequence length="110" mass="11887">MHTPRAPGPGGVASRGRMGVPGRLQPAPCPAGPPARSWMRRPQIRGGEHGQGRSERRGRVLGPGWDHHPPMRWKTPHLSPPGPSEAVPEVGGPFRELPLQPTTALRGRTR</sequence>
<dbReference type="KEGG" id="apro:F751_5799"/>
<keyword evidence="3" id="KW-1185">Reference proteome</keyword>
<organism evidence="2 3">
    <name type="scientific">Auxenochlorella protothecoides</name>
    <name type="common">Green microalga</name>
    <name type="synonym">Chlorella protothecoides</name>
    <dbReference type="NCBI Taxonomy" id="3075"/>
    <lineage>
        <taxon>Eukaryota</taxon>
        <taxon>Viridiplantae</taxon>
        <taxon>Chlorophyta</taxon>
        <taxon>core chlorophytes</taxon>
        <taxon>Trebouxiophyceae</taxon>
        <taxon>Chlorellales</taxon>
        <taxon>Chlorellaceae</taxon>
        <taxon>Auxenochlorella</taxon>
    </lineage>
</organism>
<dbReference type="Proteomes" id="UP000028924">
    <property type="component" value="Unassembled WGS sequence"/>
</dbReference>
<dbReference type="AlphaFoldDB" id="A0A087SUF7"/>
<evidence type="ECO:0000313" key="3">
    <source>
        <dbReference type="Proteomes" id="UP000028924"/>
    </source>
</evidence>
<evidence type="ECO:0000256" key="1">
    <source>
        <dbReference type="SAM" id="MobiDB-lite"/>
    </source>
</evidence>
<name>A0A087SUF7_AUXPR</name>
<gene>
    <name evidence="2" type="ORF">F751_5799</name>
</gene>
<reference evidence="2 3" key="1">
    <citation type="journal article" date="2014" name="BMC Genomics">
        <title>Oil accumulation mechanisms of the oleaginous microalga Chlorella protothecoides revealed through its genome, transcriptomes, and proteomes.</title>
        <authorList>
            <person name="Gao C."/>
            <person name="Wang Y."/>
            <person name="Shen Y."/>
            <person name="Yan D."/>
            <person name="He X."/>
            <person name="Dai J."/>
            <person name="Wu Q."/>
        </authorList>
    </citation>
    <scope>NUCLEOTIDE SEQUENCE [LARGE SCALE GENOMIC DNA]</scope>
    <source>
        <strain evidence="2 3">0710</strain>
    </source>
</reference>
<feature type="region of interest" description="Disordered" evidence="1">
    <location>
        <begin position="1"/>
        <end position="110"/>
    </location>
</feature>
<dbReference type="GeneID" id="23617190"/>
<dbReference type="RefSeq" id="XP_011402414.1">
    <property type="nucleotide sequence ID" value="XM_011404112.1"/>
</dbReference>
<proteinExistence type="predicted"/>
<protein>
    <submittedName>
        <fullName evidence="2">Uncharacterized protein</fullName>
    </submittedName>
</protein>
<feature type="compositionally biased region" description="Basic and acidic residues" evidence="1">
    <location>
        <begin position="46"/>
        <end position="58"/>
    </location>
</feature>